<name>A0A7V3E6N8_9BACT</name>
<dbReference type="EMBL" id="DSUJ01000008">
    <property type="protein sequence ID" value="HFI90991.1"/>
    <property type="molecule type" value="Genomic_DNA"/>
</dbReference>
<dbReference type="PANTHER" id="PTHR43479:SF11">
    <property type="entry name" value="ACREF_ENVCD OPERON REPRESSOR-RELATED"/>
    <property type="match status" value="1"/>
</dbReference>
<comment type="caution">
    <text evidence="6">The sequence shown here is derived from an EMBL/GenBank/DDBJ whole genome shotgun (WGS) entry which is preliminary data.</text>
</comment>
<dbReference type="Gene3D" id="1.10.357.10">
    <property type="entry name" value="Tetracycline Repressor, domain 2"/>
    <property type="match status" value="1"/>
</dbReference>
<dbReference type="FunFam" id="1.10.10.60:FF:000141">
    <property type="entry name" value="TetR family transcriptional regulator"/>
    <property type="match status" value="1"/>
</dbReference>
<dbReference type="SUPFAM" id="SSF46689">
    <property type="entry name" value="Homeodomain-like"/>
    <property type="match status" value="1"/>
</dbReference>
<keyword evidence="1" id="KW-0805">Transcription regulation</keyword>
<dbReference type="InterPro" id="IPR009057">
    <property type="entry name" value="Homeodomain-like_sf"/>
</dbReference>
<accession>A0A7V3E6N8</accession>
<gene>
    <name evidence="6" type="ORF">ENS31_05580</name>
</gene>
<dbReference type="PANTHER" id="PTHR43479">
    <property type="entry name" value="ACREF/ENVCD OPERON REPRESSOR-RELATED"/>
    <property type="match status" value="1"/>
</dbReference>
<keyword evidence="2 4" id="KW-0238">DNA-binding</keyword>
<dbReference type="PROSITE" id="PS50977">
    <property type="entry name" value="HTH_TETR_2"/>
    <property type="match status" value="1"/>
</dbReference>
<dbReference type="InterPro" id="IPR001647">
    <property type="entry name" value="HTH_TetR"/>
</dbReference>
<evidence type="ECO:0000256" key="3">
    <source>
        <dbReference type="ARBA" id="ARBA00023163"/>
    </source>
</evidence>
<dbReference type="AlphaFoldDB" id="A0A7V3E6N8"/>
<feature type="domain" description="HTH tetR-type" evidence="5">
    <location>
        <begin position="4"/>
        <end position="64"/>
    </location>
</feature>
<dbReference type="InterPro" id="IPR050624">
    <property type="entry name" value="HTH-type_Tx_Regulator"/>
</dbReference>
<dbReference type="Pfam" id="PF00440">
    <property type="entry name" value="TetR_N"/>
    <property type="match status" value="1"/>
</dbReference>
<evidence type="ECO:0000313" key="6">
    <source>
        <dbReference type="EMBL" id="HFI90991.1"/>
    </source>
</evidence>
<reference evidence="6" key="1">
    <citation type="journal article" date="2020" name="mSystems">
        <title>Genome- and Community-Level Interaction Insights into Carbon Utilization and Element Cycling Functions of Hydrothermarchaeota in Hydrothermal Sediment.</title>
        <authorList>
            <person name="Zhou Z."/>
            <person name="Liu Y."/>
            <person name="Xu W."/>
            <person name="Pan J."/>
            <person name="Luo Z.H."/>
            <person name="Li M."/>
        </authorList>
    </citation>
    <scope>NUCLEOTIDE SEQUENCE [LARGE SCALE GENOMIC DNA]</scope>
    <source>
        <strain evidence="6">SpSt-479</strain>
    </source>
</reference>
<keyword evidence="3" id="KW-0804">Transcription</keyword>
<dbReference type="PRINTS" id="PR00455">
    <property type="entry name" value="HTHTETR"/>
</dbReference>
<protein>
    <submittedName>
        <fullName evidence="6">TetR/AcrR family transcriptional regulator</fullName>
    </submittedName>
</protein>
<evidence type="ECO:0000259" key="5">
    <source>
        <dbReference type="PROSITE" id="PS50977"/>
    </source>
</evidence>
<evidence type="ECO:0000256" key="1">
    <source>
        <dbReference type="ARBA" id="ARBA00023015"/>
    </source>
</evidence>
<sequence>MKNNDRKMQIIKAADKRFARHGFHKTNMDEIARDIRIGKPTLYYYFESKDALYIEVIKWEFENYLDSISKIFSDENITVQKRFEDYFIKKDSVRNDYKLIFEIIVLYISERTTDAETELLKEYLFKEEEIIKKILTNFYKDKIKAVSKSLPYSIVLLSWMIAVGRKMSSQLSSEKEFLTEDKIQQIIDSLLS</sequence>
<evidence type="ECO:0000256" key="4">
    <source>
        <dbReference type="PROSITE-ProRule" id="PRU00335"/>
    </source>
</evidence>
<feature type="DNA-binding region" description="H-T-H motif" evidence="4">
    <location>
        <begin position="27"/>
        <end position="46"/>
    </location>
</feature>
<organism evidence="6">
    <name type="scientific">Ignavibacterium album</name>
    <dbReference type="NCBI Taxonomy" id="591197"/>
    <lineage>
        <taxon>Bacteria</taxon>
        <taxon>Pseudomonadati</taxon>
        <taxon>Ignavibacteriota</taxon>
        <taxon>Ignavibacteria</taxon>
        <taxon>Ignavibacteriales</taxon>
        <taxon>Ignavibacteriaceae</taxon>
        <taxon>Ignavibacterium</taxon>
    </lineage>
</organism>
<proteinExistence type="predicted"/>
<dbReference type="GO" id="GO:0003677">
    <property type="term" value="F:DNA binding"/>
    <property type="evidence" value="ECO:0007669"/>
    <property type="project" value="UniProtKB-UniRule"/>
</dbReference>
<evidence type="ECO:0000256" key="2">
    <source>
        <dbReference type="ARBA" id="ARBA00023125"/>
    </source>
</evidence>